<gene>
    <name evidence="1" type="ORF">phiA829_070</name>
</gene>
<protein>
    <submittedName>
        <fullName evidence="1">Uncharacterized protein</fullName>
    </submittedName>
</protein>
<name>A0A1W6DY10_9CAUD</name>
<accession>A0A1W6DY10</accession>
<reference evidence="1 2" key="1">
    <citation type="submission" date="2017-04" db="EMBL/GenBank/DDBJ databases">
        <title>Complete genome sequence and characterization of temperature-dependent bacteriophage phiA8-29 infecting Aeromonas.</title>
        <authorList>
            <person name="He Y."/>
            <person name="Yang H."/>
        </authorList>
    </citation>
    <scope>NUCLEOTIDE SEQUENCE [LARGE SCALE GENOMIC DNA]</scope>
</reference>
<sequence length="211" mass="23926">MNYQHIFNSIKASSSKQQFPIQTLELVNGDTITLIQVGLTMEGTDCYPVHIEDIGNGCFRVYAVDSSGGVFLLEEITASISTSVFKTYFKNEQEIAEAMFHKFITEGSTDVKYLQRFSTWVARDDQGDMLILEDQTEIESLINRNEGHFAVVCKDAFDRETKFEKFVTGNFSSEKAAILKAEDMNKAVDQNITGDFFEVVKLPYKLFTPDF</sequence>
<evidence type="ECO:0000313" key="2">
    <source>
        <dbReference type="Proteomes" id="UP000221506"/>
    </source>
</evidence>
<organism evidence="1 2">
    <name type="scientific">Aeromonas phage phiA8-29</name>
    <dbReference type="NCBI Taxonomy" id="1978922"/>
    <lineage>
        <taxon>Viruses</taxon>
        <taxon>Duplodnaviria</taxon>
        <taxon>Heunggongvirae</taxon>
        <taxon>Uroviricota</taxon>
        <taxon>Caudoviricetes</taxon>
        <taxon>Pantevenvirales</taxon>
        <taxon>Ackermannviridae</taxon>
        <taxon>Tedavirus</taxon>
        <taxon>Tedavirus A829</taxon>
    </lineage>
</organism>
<proteinExistence type="predicted"/>
<evidence type="ECO:0000313" key="1">
    <source>
        <dbReference type="EMBL" id="ARK07890.1"/>
    </source>
</evidence>
<dbReference type="Proteomes" id="UP000221506">
    <property type="component" value="Segment"/>
</dbReference>
<dbReference type="EMBL" id="KY914485">
    <property type="protein sequence ID" value="ARK07890.1"/>
    <property type="molecule type" value="Genomic_DNA"/>
</dbReference>
<keyword evidence="2" id="KW-1185">Reference proteome</keyword>